<keyword evidence="4" id="KW-0573">Peptidoglycan synthesis</keyword>
<dbReference type="Pfam" id="PF13480">
    <property type="entry name" value="Acetyltransf_6"/>
    <property type="match status" value="1"/>
</dbReference>
<keyword evidence="3" id="KW-0133">Cell shape</keyword>
<protein>
    <recommendedName>
        <fullName evidence="7">BioF2-like acetyltransferase domain-containing protein</fullName>
    </recommendedName>
</protein>
<dbReference type="InterPro" id="IPR050644">
    <property type="entry name" value="PG_Glycine_Bridge_Synth"/>
</dbReference>
<comment type="caution">
    <text evidence="8">The sequence shown here is derived from an EMBL/GenBank/DDBJ whole genome shotgun (WGS) entry which is preliminary data.</text>
</comment>
<evidence type="ECO:0000256" key="3">
    <source>
        <dbReference type="ARBA" id="ARBA00022960"/>
    </source>
</evidence>
<dbReference type="GO" id="GO:0016755">
    <property type="term" value="F:aminoacyltransferase activity"/>
    <property type="evidence" value="ECO:0007669"/>
    <property type="project" value="InterPro"/>
</dbReference>
<sequence length="320" mass="37385">MSVHPYTPADRAEWDDFVERSNNGTMFHLQKFLDYHPEGKWNFHHLMFREEGRLVGVLPAGLNAKGELWSPVGASYGSIVVEDTAYERCERIVDAFIGHIREAGIRDAYLIPPPLIYTLNYSQHTEYAMLYRKADFELHYISHAIDLKHGNAFMDHFDPTARKSIRRILREGAVTVRESDDYATFHEILVENKARHNVRPTHTLEDLLRLRELMPEKLRLNMVYHEGQAIAGSLLFLANRKVVLCFYNMLRYEYEHLRPVYLIMHETCRWAVQEGYEWVDIGVSQDTSADDPMTPSLNLIQFKERFDARGILRSTFHLKA</sequence>
<evidence type="ECO:0000256" key="2">
    <source>
        <dbReference type="ARBA" id="ARBA00022679"/>
    </source>
</evidence>
<evidence type="ECO:0000256" key="5">
    <source>
        <dbReference type="ARBA" id="ARBA00023315"/>
    </source>
</evidence>
<reference evidence="8 9" key="1">
    <citation type="submission" date="2016-09" db="EMBL/GenBank/DDBJ databases">
        <title>Genome-resolved meta-omics ties microbial dynamics to process performance in biotechnology for thiocyanate degradation.</title>
        <authorList>
            <person name="Kantor R.S."/>
            <person name="Huddy R.J."/>
            <person name="Iyer R."/>
            <person name="Thomas B.C."/>
            <person name="Brown C.T."/>
            <person name="Anantharaman K."/>
            <person name="Tringe S."/>
            <person name="Hettich R.L."/>
            <person name="Harrison S.T."/>
            <person name="Banfield J.F."/>
        </authorList>
    </citation>
    <scope>NUCLEOTIDE SEQUENCE [LARGE SCALE GENOMIC DNA]</scope>
    <source>
        <strain evidence="8">59-99</strain>
    </source>
</reference>
<evidence type="ECO:0000256" key="1">
    <source>
        <dbReference type="ARBA" id="ARBA00009943"/>
    </source>
</evidence>
<dbReference type="Proteomes" id="UP000184233">
    <property type="component" value="Unassembled WGS sequence"/>
</dbReference>
<dbReference type="InterPro" id="IPR038740">
    <property type="entry name" value="BioF2-like_GNAT_dom"/>
</dbReference>
<dbReference type="InterPro" id="IPR003447">
    <property type="entry name" value="FEMABX"/>
</dbReference>
<dbReference type="InterPro" id="IPR016181">
    <property type="entry name" value="Acyl_CoA_acyltransferase"/>
</dbReference>
<name>A0A1M3KZI8_9BACT</name>
<dbReference type="GO" id="GO:0008360">
    <property type="term" value="P:regulation of cell shape"/>
    <property type="evidence" value="ECO:0007669"/>
    <property type="project" value="UniProtKB-KW"/>
</dbReference>
<evidence type="ECO:0000256" key="6">
    <source>
        <dbReference type="ARBA" id="ARBA00023316"/>
    </source>
</evidence>
<proteinExistence type="inferred from homology"/>
<dbReference type="Gene3D" id="3.40.630.30">
    <property type="match status" value="1"/>
</dbReference>
<dbReference type="AlphaFoldDB" id="A0A1M3KZI8"/>
<evidence type="ECO:0000313" key="8">
    <source>
        <dbReference type="EMBL" id="OJX57994.1"/>
    </source>
</evidence>
<keyword evidence="2" id="KW-0808">Transferase</keyword>
<dbReference type="PANTHER" id="PTHR36174">
    <property type="entry name" value="LIPID II:GLYCINE GLYCYLTRANSFERASE"/>
    <property type="match status" value="1"/>
</dbReference>
<dbReference type="EMBL" id="MKVH01000020">
    <property type="protein sequence ID" value="OJX57994.1"/>
    <property type="molecule type" value="Genomic_DNA"/>
</dbReference>
<gene>
    <name evidence="8" type="ORF">BGO89_06045</name>
</gene>
<keyword evidence="5" id="KW-0012">Acyltransferase</keyword>
<feature type="domain" description="BioF2-like acetyltransferase" evidence="7">
    <location>
        <begin position="161"/>
        <end position="284"/>
    </location>
</feature>
<evidence type="ECO:0000256" key="4">
    <source>
        <dbReference type="ARBA" id="ARBA00022984"/>
    </source>
</evidence>
<accession>A0A1M3KZI8</accession>
<evidence type="ECO:0000259" key="7">
    <source>
        <dbReference type="Pfam" id="PF13480"/>
    </source>
</evidence>
<dbReference type="STRING" id="1895771.BGO89_06045"/>
<dbReference type="PROSITE" id="PS51191">
    <property type="entry name" value="FEMABX"/>
    <property type="match status" value="1"/>
</dbReference>
<dbReference type="SUPFAM" id="SSF55729">
    <property type="entry name" value="Acyl-CoA N-acyltransferases (Nat)"/>
    <property type="match status" value="1"/>
</dbReference>
<organism evidence="8 9">
    <name type="scientific">Candidatus Kapaibacterium thiocyanatum</name>
    <dbReference type="NCBI Taxonomy" id="1895771"/>
    <lineage>
        <taxon>Bacteria</taxon>
        <taxon>Pseudomonadati</taxon>
        <taxon>Candidatus Kapaibacteriota</taxon>
        <taxon>Candidatus Kapaibacteriia</taxon>
        <taxon>Candidatus Kapaibacteriales</taxon>
        <taxon>Candidatus Kapaibacteriaceae</taxon>
        <taxon>Candidatus Kapaibacterium</taxon>
    </lineage>
</organism>
<keyword evidence="6" id="KW-0961">Cell wall biogenesis/degradation</keyword>
<dbReference type="GO" id="GO:0009252">
    <property type="term" value="P:peptidoglycan biosynthetic process"/>
    <property type="evidence" value="ECO:0007669"/>
    <property type="project" value="UniProtKB-KW"/>
</dbReference>
<comment type="similarity">
    <text evidence="1">Belongs to the FemABX family.</text>
</comment>
<dbReference type="PANTHER" id="PTHR36174:SF1">
    <property type="entry name" value="LIPID II:GLYCINE GLYCYLTRANSFERASE"/>
    <property type="match status" value="1"/>
</dbReference>
<evidence type="ECO:0000313" key="9">
    <source>
        <dbReference type="Proteomes" id="UP000184233"/>
    </source>
</evidence>
<dbReference type="GO" id="GO:0071555">
    <property type="term" value="P:cell wall organization"/>
    <property type="evidence" value="ECO:0007669"/>
    <property type="project" value="UniProtKB-KW"/>
</dbReference>